<dbReference type="SUPFAM" id="SSF48452">
    <property type="entry name" value="TPR-like"/>
    <property type="match status" value="1"/>
</dbReference>
<dbReference type="Proteomes" id="UP000054099">
    <property type="component" value="Unassembled WGS sequence"/>
</dbReference>
<sequence>MEIELTSTDQMIQLLNSWYREILSQNLVESRRLKLEIDEKIENMEIDPTQTLFIYYSLLCFRYQLLIDDLWEARYTLNHLNEGQKRETDDFLSYYFHFFKAIYATETGNYLEAKLHYQLAEKRLNQFTDDIEKAEFNYKVATFYYHIRQPLLAVRHALKAREYFEDKSGYEVKLAGSENVIGLASTSLKQFREAEDHFLSALDILRSSTLKKEPFELKIRYNLGMLYAEQNYSEKALAHLSEAFEEKNTDFKTAYLIAREQVKLRNFERANEWITLGLKIARNAQNEEYIHHFSILSDCNHSATAEQLEKTASDALSYFESMQLWGYVQDYAEKLASQFYSVSNDKKASKYFHMAYTAKQKLLKEAGS</sequence>
<proteinExistence type="predicted"/>
<dbReference type="InterPro" id="IPR019734">
    <property type="entry name" value="TPR_rpt"/>
</dbReference>
<dbReference type="SMART" id="SM00028">
    <property type="entry name" value="TPR"/>
    <property type="match status" value="4"/>
</dbReference>
<dbReference type="Pfam" id="PF18801">
    <property type="entry name" value="RapH_N"/>
    <property type="match status" value="1"/>
</dbReference>
<gene>
    <name evidence="1" type="ORF">AS030_20260</name>
</gene>
<dbReference type="RefSeq" id="WP_061975138.1">
    <property type="nucleotide sequence ID" value="NZ_FMAV01000005.1"/>
</dbReference>
<accession>A0A0V8IZL3</accession>
<name>A0A0V8IZL3_9BACL</name>
<dbReference type="InterPro" id="IPR011990">
    <property type="entry name" value="TPR-like_helical_dom_sf"/>
</dbReference>
<dbReference type="Gene3D" id="1.25.40.10">
    <property type="entry name" value="Tetratricopeptide repeat domain"/>
    <property type="match status" value="1"/>
</dbReference>
<protein>
    <submittedName>
        <fullName evidence="1">Uncharacterized protein</fullName>
    </submittedName>
</protein>
<dbReference type="EMBL" id="LNQN01000007">
    <property type="protein sequence ID" value="KSU80274.1"/>
    <property type="molecule type" value="Genomic_DNA"/>
</dbReference>
<dbReference type="OrthoDB" id="2957368at2"/>
<dbReference type="AlphaFoldDB" id="A0A0V8IZL3"/>
<evidence type="ECO:0000313" key="2">
    <source>
        <dbReference type="Proteomes" id="UP000054099"/>
    </source>
</evidence>
<reference evidence="1 2" key="1">
    <citation type="journal article" date="2014" name="Antonie Van Leeuwenhoek">
        <title>Fictibacillus enclensis sp. nov., isolated from marine sediment.</title>
        <authorList>
            <person name="Dastager S.G."/>
            <person name="Mawlankar R."/>
            <person name="Srinivasan K."/>
            <person name="Tang S.K."/>
            <person name="Lee J.C."/>
            <person name="Ramana V.V."/>
            <person name="Shouche Y.S."/>
        </authorList>
    </citation>
    <scope>NUCLEOTIDE SEQUENCE [LARGE SCALE GENOMIC DNA]</scope>
    <source>
        <strain evidence="1 2">NIO-1003</strain>
    </source>
</reference>
<evidence type="ECO:0000313" key="1">
    <source>
        <dbReference type="EMBL" id="KSU80274.1"/>
    </source>
</evidence>
<keyword evidence="2" id="KW-1185">Reference proteome</keyword>
<comment type="caution">
    <text evidence="1">The sequence shown here is derived from an EMBL/GenBank/DDBJ whole genome shotgun (WGS) entry which is preliminary data.</text>
</comment>
<organism evidence="1 2">
    <name type="scientific">Fictibacillus enclensis</name>
    <dbReference type="NCBI Taxonomy" id="1017270"/>
    <lineage>
        <taxon>Bacteria</taxon>
        <taxon>Bacillati</taxon>
        <taxon>Bacillota</taxon>
        <taxon>Bacilli</taxon>
        <taxon>Bacillales</taxon>
        <taxon>Fictibacillaceae</taxon>
        <taxon>Fictibacillus</taxon>
    </lineage>
</organism>